<evidence type="ECO:0000256" key="1">
    <source>
        <dbReference type="SAM" id="Phobius"/>
    </source>
</evidence>
<keyword evidence="1" id="KW-1133">Transmembrane helix</keyword>
<sequence length="70" mass="7458">MDGMEPRRLRWGIGPMVIGGLALTYGLYAGISVSADPVGRTSGMAFYLGSAFFFVMGTLVLVGIWPVDNT</sequence>
<dbReference type="AlphaFoldDB" id="A0A1N7EYH9"/>
<proteinExistence type="predicted"/>
<reference evidence="3" key="1">
    <citation type="submission" date="2017-01" db="EMBL/GenBank/DDBJ databases">
        <authorList>
            <person name="Varghese N."/>
            <person name="Submissions S."/>
        </authorList>
    </citation>
    <scope>NUCLEOTIDE SEQUENCE [LARGE SCALE GENOMIC DNA]</scope>
    <source>
        <strain evidence="3">CGMCC 1.7737</strain>
    </source>
</reference>
<evidence type="ECO:0000313" key="2">
    <source>
        <dbReference type="EMBL" id="SIR93092.1"/>
    </source>
</evidence>
<keyword evidence="3" id="KW-1185">Reference proteome</keyword>
<accession>A0A1N7EYH9</accession>
<protein>
    <submittedName>
        <fullName evidence="2">Uncharacterized protein</fullName>
    </submittedName>
</protein>
<name>A0A1N7EYH9_9EURY</name>
<gene>
    <name evidence="2" type="ORF">SAMN05421858_4633</name>
</gene>
<organism evidence="2 3">
    <name type="scientific">Haladaptatus litoreus</name>
    <dbReference type="NCBI Taxonomy" id="553468"/>
    <lineage>
        <taxon>Archaea</taxon>
        <taxon>Methanobacteriati</taxon>
        <taxon>Methanobacteriota</taxon>
        <taxon>Stenosarchaea group</taxon>
        <taxon>Halobacteria</taxon>
        <taxon>Halobacteriales</taxon>
        <taxon>Haladaptataceae</taxon>
        <taxon>Haladaptatus</taxon>
    </lineage>
</organism>
<dbReference type="EMBL" id="FTNO01000007">
    <property type="protein sequence ID" value="SIR93092.1"/>
    <property type="molecule type" value="Genomic_DNA"/>
</dbReference>
<dbReference type="Proteomes" id="UP000186914">
    <property type="component" value="Unassembled WGS sequence"/>
</dbReference>
<feature type="transmembrane region" description="Helical" evidence="1">
    <location>
        <begin position="12"/>
        <end position="33"/>
    </location>
</feature>
<feature type="transmembrane region" description="Helical" evidence="1">
    <location>
        <begin position="45"/>
        <end position="67"/>
    </location>
</feature>
<evidence type="ECO:0000313" key="3">
    <source>
        <dbReference type="Proteomes" id="UP000186914"/>
    </source>
</evidence>
<keyword evidence="1" id="KW-0812">Transmembrane</keyword>
<keyword evidence="1" id="KW-0472">Membrane</keyword>